<dbReference type="Proteomes" id="UP000444980">
    <property type="component" value="Unassembled WGS sequence"/>
</dbReference>
<dbReference type="PANTHER" id="PTHR46796">
    <property type="entry name" value="HTH-TYPE TRANSCRIPTIONAL ACTIVATOR RHAS-RELATED"/>
    <property type="match status" value="1"/>
</dbReference>
<dbReference type="SMART" id="SM00342">
    <property type="entry name" value="HTH_ARAC"/>
    <property type="match status" value="1"/>
</dbReference>
<accession>A0A7I9UY29</accession>
<name>A0A7I9UY29_9ACTN</name>
<dbReference type="InterPro" id="IPR050204">
    <property type="entry name" value="AraC_XylS_family_regulators"/>
</dbReference>
<evidence type="ECO:0000256" key="3">
    <source>
        <dbReference type="ARBA" id="ARBA00023163"/>
    </source>
</evidence>
<keyword evidence="1" id="KW-0805">Transcription regulation</keyword>
<protein>
    <recommendedName>
        <fullName evidence="4">HTH araC/xylS-type domain-containing protein</fullName>
    </recommendedName>
</protein>
<organism evidence="5 6">
    <name type="scientific">Gordonia crocea</name>
    <dbReference type="NCBI Taxonomy" id="589162"/>
    <lineage>
        <taxon>Bacteria</taxon>
        <taxon>Bacillati</taxon>
        <taxon>Actinomycetota</taxon>
        <taxon>Actinomycetes</taxon>
        <taxon>Mycobacteriales</taxon>
        <taxon>Gordoniaceae</taxon>
        <taxon>Gordonia</taxon>
    </lineage>
</organism>
<dbReference type="Pfam" id="PF12833">
    <property type="entry name" value="HTH_18"/>
    <property type="match status" value="1"/>
</dbReference>
<dbReference type="EMBL" id="BJOU01000001">
    <property type="protein sequence ID" value="GED97786.1"/>
    <property type="molecule type" value="Genomic_DNA"/>
</dbReference>
<evidence type="ECO:0000313" key="5">
    <source>
        <dbReference type="EMBL" id="GED97786.1"/>
    </source>
</evidence>
<dbReference type="AlphaFoldDB" id="A0A7I9UY29"/>
<dbReference type="GO" id="GO:0043565">
    <property type="term" value="F:sequence-specific DNA binding"/>
    <property type="evidence" value="ECO:0007669"/>
    <property type="project" value="InterPro"/>
</dbReference>
<dbReference type="Gene3D" id="1.10.10.60">
    <property type="entry name" value="Homeodomain-like"/>
    <property type="match status" value="1"/>
</dbReference>
<reference evidence="6" key="1">
    <citation type="submission" date="2019-06" db="EMBL/GenBank/DDBJ databases">
        <title>Gordonia isolated from sludge of a wastewater treatment plant.</title>
        <authorList>
            <person name="Tamura T."/>
            <person name="Aoyama K."/>
            <person name="Kang Y."/>
            <person name="Saito S."/>
            <person name="Akiyama N."/>
            <person name="Yazawa K."/>
            <person name="Gonoi T."/>
            <person name="Mikami Y."/>
        </authorList>
    </citation>
    <scope>NUCLEOTIDE SEQUENCE [LARGE SCALE GENOMIC DNA]</scope>
    <source>
        <strain evidence="6">NBRC 107697</strain>
    </source>
</reference>
<dbReference type="PANTHER" id="PTHR46796:SF6">
    <property type="entry name" value="ARAC SUBFAMILY"/>
    <property type="match status" value="1"/>
</dbReference>
<dbReference type="InterPro" id="IPR009057">
    <property type="entry name" value="Homeodomain-like_sf"/>
</dbReference>
<dbReference type="Pfam" id="PF14525">
    <property type="entry name" value="AraC_binding_2"/>
    <property type="match status" value="1"/>
</dbReference>
<feature type="domain" description="HTH araC/xylS-type" evidence="4">
    <location>
        <begin position="229"/>
        <end position="327"/>
    </location>
</feature>
<proteinExistence type="predicted"/>
<dbReference type="GO" id="GO:0003700">
    <property type="term" value="F:DNA-binding transcription factor activity"/>
    <property type="evidence" value="ECO:0007669"/>
    <property type="project" value="InterPro"/>
</dbReference>
<dbReference type="InterPro" id="IPR018060">
    <property type="entry name" value="HTH_AraC"/>
</dbReference>
<keyword evidence="2" id="KW-0238">DNA-binding</keyword>
<sequence length="337" mass="36438">MLSILDPRPVDQRTPVAPESDWDAIRSWTDEQYMHFDVRPTGRAVVPSSSMFSVSVGDIVMTRFSYGVGVDLRDFDSDSGNILVLTTLRGMTRHSAGAHEDACLGTGQTFVADCSRTDYRLVADPEHLQLNLTIPHRCLADLALRWWGFVPDDRLWAHRCELGGPGSPWLALLSYAAQTAAVAPEEVASGQIGRNLQEMIAAHLLDEWARRAGVDLRAAPEVSAPGYVRTAVHYIDEHARELPTVADVAAAAGVSVRTLSGAFGAYLGMTPRAYLVEQRLQGVYRELARGATTVAAAARAWGYVNMGVFAGAYRRRFGEPPSATLLRGCGGTVAPGG</sequence>
<dbReference type="InterPro" id="IPR035418">
    <property type="entry name" value="AraC-bd_2"/>
</dbReference>
<keyword evidence="6" id="KW-1185">Reference proteome</keyword>
<dbReference type="SUPFAM" id="SSF46689">
    <property type="entry name" value="Homeodomain-like"/>
    <property type="match status" value="1"/>
</dbReference>
<evidence type="ECO:0000256" key="2">
    <source>
        <dbReference type="ARBA" id="ARBA00023125"/>
    </source>
</evidence>
<comment type="caution">
    <text evidence="5">The sequence shown here is derived from an EMBL/GenBank/DDBJ whole genome shotgun (WGS) entry which is preliminary data.</text>
</comment>
<keyword evidence="3" id="KW-0804">Transcription</keyword>
<evidence type="ECO:0000313" key="6">
    <source>
        <dbReference type="Proteomes" id="UP000444980"/>
    </source>
</evidence>
<evidence type="ECO:0000259" key="4">
    <source>
        <dbReference type="PROSITE" id="PS01124"/>
    </source>
</evidence>
<dbReference type="PROSITE" id="PS01124">
    <property type="entry name" value="HTH_ARAC_FAMILY_2"/>
    <property type="match status" value="1"/>
</dbReference>
<evidence type="ECO:0000256" key="1">
    <source>
        <dbReference type="ARBA" id="ARBA00023015"/>
    </source>
</evidence>
<gene>
    <name evidence="5" type="ORF">nbrc107697_18250</name>
</gene>